<dbReference type="Proteomes" id="UP000485058">
    <property type="component" value="Unassembled WGS sequence"/>
</dbReference>
<dbReference type="AlphaFoldDB" id="A0A699YAX8"/>
<evidence type="ECO:0000256" key="1">
    <source>
        <dbReference type="SAM" id="MobiDB-lite"/>
    </source>
</evidence>
<feature type="region of interest" description="Disordered" evidence="1">
    <location>
        <begin position="21"/>
        <end position="42"/>
    </location>
</feature>
<protein>
    <submittedName>
        <fullName evidence="2">Thylakoid lumen protein</fullName>
    </submittedName>
</protein>
<reference evidence="2 3" key="1">
    <citation type="submission" date="2020-02" db="EMBL/GenBank/DDBJ databases">
        <title>Draft genome sequence of Haematococcus lacustris strain NIES-144.</title>
        <authorList>
            <person name="Morimoto D."/>
            <person name="Nakagawa S."/>
            <person name="Yoshida T."/>
            <person name="Sawayama S."/>
        </authorList>
    </citation>
    <scope>NUCLEOTIDE SEQUENCE [LARGE SCALE GENOMIC DNA]</scope>
    <source>
        <strain evidence="2 3">NIES-144</strain>
    </source>
</reference>
<keyword evidence="3" id="KW-1185">Reference proteome</keyword>
<gene>
    <name evidence="2" type="ORF">HaLaN_02124</name>
</gene>
<comment type="caution">
    <text evidence="2">The sequence shown here is derived from an EMBL/GenBank/DDBJ whole genome shotgun (WGS) entry which is preliminary data.</text>
</comment>
<evidence type="ECO:0000313" key="3">
    <source>
        <dbReference type="Proteomes" id="UP000485058"/>
    </source>
</evidence>
<accession>A0A699YAX8</accession>
<name>A0A699YAX8_HAELA</name>
<evidence type="ECO:0000313" key="2">
    <source>
        <dbReference type="EMBL" id="GFH07337.1"/>
    </source>
</evidence>
<dbReference type="EMBL" id="BLLF01000089">
    <property type="protein sequence ID" value="GFH07337.1"/>
    <property type="molecule type" value="Genomic_DNA"/>
</dbReference>
<sequence length="366" mass="39540">MQSLLSRRGSIGFNTVSSVSRPQLSRVTRTRPQAVESTADGSDTASRRVLLLGAATAVCVGQSNGQHALASEEEYVPFFGFATPPTSYGGYGGNAKEAPKYTFEYPSGWKPEIPSKVEKGTQGVDGRVVNPRVKGQKAVVITLGRAGEDGKSFRLTDLDSTFQGFAGADYDLQDAFSGASEITKTQKDVDGYTFFSYDIDSPVWASLQAMVVHPLPALTLGPPILFCYICSASPAQVHLLCPLLLCLCSLLLPLSCAPLPPPPGVYPALLCLCKLCDSDAQVMFPPLLLQCCCYIHPSALKYALALVGDVRGRKCATCQALWSGMAKCLLCLSSPRLSDDEDLWETMEGVSLDVDHKILHWRQYQL</sequence>
<organism evidence="2 3">
    <name type="scientific">Haematococcus lacustris</name>
    <name type="common">Green alga</name>
    <name type="synonym">Haematococcus pluvialis</name>
    <dbReference type="NCBI Taxonomy" id="44745"/>
    <lineage>
        <taxon>Eukaryota</taxon>
        <taxon>Viridiplantae</taxon>
        <taxon>Chlorophyta</taxon>
        <taxon>core chlorophytes</taxon>
        <taxon>Chlorophyceae</taxon>
        <taxon>CS clade</taxon>
        <taxon>Chlamydomonadales</taxon>
        <taxon>Haematococcaceae</taxon>
        <taxon>Haematococcus</taxon>
    </lineage>
</organism>
<proteinExistence type="predicted"/>